<keyword evidence="2" id="KW-1185">Reference proteome</keyword>
<comment type="caution">
    <text evidence="1">The sequence shown here is derived from an EMBL/GenBank/DDBJ whole genome shotgun (WGS) entry which is preliminary data.</text>
</comment>
<evidence type="ECO:0000313" key="1">
    <source>
        <dbReference type="EMBL" id="EYC21996.1"/>
    </source>
</evidence>
<dbReference type="AlphaFoldDB" id="A0A016V433"/>
<organism evidence="1 2">
    <name type="scientific">Ancylostoma ceylanicum</name>
    <dbReference type="NCBI Taxonomy" id="53326"/>
    <lineage>
        <taxon>Eukaryota</taxon>
        <taxon>Metazoa</taxon>
        <taxon>Ecdysozoa</taxon>
        <taxon>Nematoda</taxon>
        <taxon>Chromadorea</taxon>
        <taxon>Rhabditida</taxon>
        <taxon>Rhabditina</taxon>
        <taxon>Rhabditomorpha</taxon>
        <taxon>Strongyloidea</taxon>
        <taxon>Ancylostomatidae</taxon>
        <taxon>Ancylostomatinae</taxon>
        <taxon>Ancylostoma</taxon>
    </lineage>
</organism>
<sequence>MRAQPVEHIVAYTSKLLANDPGAKGNGMEKESNCCEDRYGLSSLGICIVFCIQEITQEHQLERWIADTGERMSKIR</sequence>
<proteinExistence type="predicted"/>
<gene>
    <name evidence="1" type="primary">Acey_s0018.g3654</name>
    <name evidence="1" type="ORF">Y032_0018g3654</name>
</gene>
<dbReference type="EMBL" id="JARK01001354">
    <property type="protein sequence ID" value="EYC21996.1"/>
    <property type="molecule type" value="Genomic_DNA"/>
</dbReference>
<reference evidence="2" key="1">
    <citation type="journal article" date="2015" name="Nat. Genet.">
        <title>The genome and transcriptome of the zoonotic hookworm Ancylostoma ceylanicum identify infection-specific gene families.</title>
        <authorList>
            <person name="Schwarz E.M."/>
            <person name="Hu Y."/>
            <person name="Antoshechkin I."/>
            <person name="Miller M.M."/>
            <person name="Sternberg P.W."/>
            <person name="Aroian R.V."/>
        </authorList>
    </citation>
    <scope>NUCLEOTIDE SEQUENCE</scope>
    <source>
        <strain evidence="2">HY135</strain>
    </source>
</reference>
<protein>
    <submittedName>
        <fullName evidence="1">Uncharacterized protein</fullName>
    </submittedName>
</protein>
<accession>A0A016V433</accession>
<name>A0A016V433_9BILA</name>
<evidence type="ECO:0000313" key="2">
    <source>
        <dbReference type="Proteomes" id="UP000024635"/>
    </source>
</evidence>
<dbReference type="Proteomes" id="UP000024635">
    <property type="component" value="Unassembled WGS sequence"/>
</dbReference>